<reference evidence="11 12" key="1">
    <citation type="submission" date="2011-02" db="EMBL/GenBank/DDBJ databases">
        <title>The Genome Sequence of Sphaeroforma arctica JP610.</title>
        <authorList>
            <consortium name="The Broad Institute Genome Sequencing Platform"/>
            <person name="Russ C."/>
            <person name="Cuomo C."/>
            <person name="Young S.K."/>
            <person name="Zeng Q."/>
            <person name="Gargeya S."/>
            <person name="Alvarado L."/>
            <person name="Berlin A."/>
            <person name="Chapman S.B."/>
            <person name="Chen Z."/>
            <person name="Freedman E."/>
            <person name="Gellesch M."/>
            <person name="Goldberg J."/>
            <person name="Griggs A."/>
            <person name="Gujja S."/>
            <person name="Heilman E."/>
            <person name="Heiman D."/>
            <person name="Howarth C."/>
            <person name="Mehta T."/>
            <person name="Neiman D."/>
            <person name="Pearson M."/>
            <person name="Roberts A."/>
            <person name="Saif S."/>
            <person name="Shea T."/>
            <person name="Shenoy N."/>
            <person name="Sisk P."/>
            <person name="Stolte C."/>
            <person name="Sykes S."/>
            <person name="White J."/>
            <person name="Yandava C."/>
            <person name="Burger G."/>
            <person name="Gray M.W."/>
            <person name="Holland P.W.H."/>
            <person name="King N."/>
            <person name="Lang F.B.F."/>
            <person name="Roger A.J."/>
            <person name="Ruiz-Trillo I."/>
            <person name="Haas B."/>
            <person name="Nusbaum C."/>
            <person name="Birren B."/>
        </authorList>
    </citation>
    <scope>NUCLEOTIDE SEQUENCE [LARGE SCALE GENOMIC DNA]</scope>
    <source>
        <strain evidence="11 12">JP610</strain>
    </source>
</reference>
<evidence type="ECO:0000259" key="10">
    <source>
        <dbReference type="PROSITE" id="PS50850"/>
    </source>
</evidence>
<feature type="transmembrane region" description="Helical" evidence="9">
    <location>
        <begin position="38"/>
        <end position="59"/>
    </location>
</feature>
<dbReference type="InterPro" id="IPR036259">
    <property type="entry name" value="MFS_trans_sf"/>
</dbReference>
<dbReference type="InterPro" id="IPR005828">
    <property type="entry name" value="MFS_sugar_transport-like"/>
</dbReference>
<dbReference type="STRING" id="667725.A0A0L0G4T1"/>
<proteinExistence type="inferred from homology"/>
<name>A0A0L0G4T1_9EUKA</name>
<feature type="transmembrane region" description="Helical" evidence="9">
    <location>
        <begin position="147"/>
        <end position="167"/>
    </location>
</feature>
<dbReference type="OrthoDB" id="4540492at2759"/>
<dbReference type="GO" id="GO:0005886">
    <property type="term" value="C:plasma membrane"/>
    <property type="evidence" value="ECO:0007669"/>
    <property type="project" value="UniProtKB-SubCell"/>
</dbReference>
<keyword evidence="6 9" id="KW-1133">Transmembrane helix</keyword>
<dbReference type="InterPro" id="IPR045263">
    <property type="entry name" value="GLUT"/>
</dbReference>
<comment type="similarity">
    <text evidence="8">Belongs to the major facilitator superfamily. Sugar transporter (TC 2.A.1.1) family.</text>
</comment>
<dbReference type="RefSeq" id="XP_014157713.1">
    <property type="nucleotide sequence ID" value="XM_014302238.1"/>
</dbReference>
<dbReference type="InterPro" id="IPR003663">
    <property type="entry name" value="Sugar/inositol_transpt"/>
</dbReference>
<dbReference type="PRINTS" id="PR00171">
    <property type="entry name" value="SUGRTRNSPORT"/>
</dbReference>
<feature type="transmembrane region" description="Helical" evidence="9">
    <location>
        <begin position="179"/>
        <end position="199"/>
    </location>
</feature>
<evidence type="ECO:0000313" key="11">
    <source>
        <dbReference type="EMBL" id="KNC83811.1"/>
    </source>
</evidence>
<feature type="transmembrane region" description="Helical" evidence="9">
    <location>
        <begin position="362"/>
        <end position="384"/>
    </location>
</feature>
<evidence type="ECO:0000256" key="7">
    <source>
        <dbReference type="ARBA" id="ARBA00023136"/>
    </source>
</evidence>
<keyword evidence="12" id="KW-1185">Reference proteome</keyword>
<dbReference type="FunFam" id="1.20.1250.20:FF:000218">
    <property type="entry name" value="facilitated trehalose transporter Tret1"/>
    <property type="match status" value="1"/>
</dbReference>
<keyword evidence="7 9" id="KW-0472">Membrane</keyword>
<feature type="domain" description="Major facilitator superfamily (MFS) profile" evidence="10">
    <location>
        <begin position="42"/>
        <end position="478"/>
    </location>
</feature>
<evidence type="ECO:0000256" key="6">
    <source>
        <dbReference type="ARBA" id="ARBA00022989"/>
    </source>
</evidence>
<keyword evidence="3" id="KW-1003">Cell membrane</keyword>
<dbReference type="SUPFAM" id="SSF103473">
    <property type="entry name" value="MFS general substrate transporter"/>
    <property type="match status" value="1"/>
</dbReference>
<evidence type="ECO:0000313" key="12">
    <source>
        <dbReference type="Proteomes" id="UP000054560"/>
    </source>
</evidence>
<comment type="subcellular location">
    <subcellularLocation>
        <location evidence="1">Cell membrane</location>
        <topology evidence="1">Multi-pass membrane protein</topology>
    </subcellularLocation>
</comment>
<dbReference type="PROSITE" id="PS00216">
    <property type="entry name" value="SUGAR_TRANSPORT_1"/>
    <property type="match status" value="1"/>
</dbReference>
<evidence type="ECO:0000256" key="4">
    <source>
        <dbReference type="ARBA" id="ARBA00022597"/>
    </source>
</evidence>
<evidence type="ECO:0000256" key="8">
    <source>
        <dbReference type="RuleBase" id="RU003346"/>
    </source>
</evidence>
<feature type="transmembrane region" description="Helical" evidence="9">
    <location>
        <begin position="121"/>
        <end position="141"/>
    </location>
</feature>
<feature type="transmembrane region" description="Helical" evidence="9">
    <location>
        <begin position="92"/>
        <end position="114"/>
    </location>
</feature>
<feature type="transmembrane region" description="Helical" evidence="9">
    <location>
        <begin position="424"/>
        <end position="444"/>
    </location>
</feature>
<dbReference type="PROSITE" id="PS50850">
    <property type="entry name" value="MFS"/>
    <property type="match status" value="1"/>
</dbReference>
<evidence type="ECO:0000256" key="3">
    <source>
        <dbReference type="ARBA" id="ARBA00022475"/>
    </source>
</evidence>
<dbReference type="NCBIfam" id="TIGR00879">
    <property type="entry name" value="SP"/>
    <property type="match status" value="1"/>
</dbReference>
<dbReference type="Pfam" id="PF00083">
    <property type="entry name" value="Sugar_tr"/>
    <property type="match status" value="1"/>
</dbReference>
<organism evidence="11 12">
    <name type="scientific">Sphaeroforma arctica JP610</name>
    <dbReference type="NCBI Taxonomy" id="667725"/>
    <lineage>
        <taxon>Eukaryota</taxon>
        <taxon>Ichthyosporea</taxon>
        <taxon>Ichthyophonida</taxon>
        <taxon>Sphaeroforma</taxon>
    </lineage>
</organism>
<evidence type="ECO:0000256" key="9">
    <source>
        <dbReference type="SAM" id="Phobius"/>
    </source>
</evidence>
<protein>
    <recommendedName>
        <fullName evidence="10">Major facilitator superfamily (MFS) profile domain-containing protein</fullName>
    </recommendedName>
</protein>
<dbReference type="Proteomes" id="UP000054560">
    <property type="component" value="Unassembled WGS sequence"/>
</dbReference>
<keyword evidence="5 9" id="KW-0812">Transmembrane</keyword>
<dbReference type="PANTHER" id="PTHR23503">
    <property type="entry name" value="SOLUTE CARRIER FAMILY 2"/>
    <property type="match status" value="1"/>
</dbReference>
<gene>
    <name evidence="11" type="ORF">SARC_03987</name>
</gene>
<dbReference type="Gene3D" id="1.20.1250.20">
    <property type="entry name" value="MFS general substrate transporter like domains"/>
    <property type="match status" value="1"/>
</dbReference>
<dbReference type="PANTHER" id="PTHR23503:SF8">
    <property type="entry name" value="FACILITATED GLUCOSE TRANSPORTER PROTEIN 1"/>
    <property type="match status" value="1"/>
</dbReference>
<dbReference type="InterPro" id="IPR020846">
    <property type="entry name" value="MFS_dom"/>
</dbReference>
<feature type="transmembrane region" description="Helical" evidence="9">
    <location>
        <begin position="335"/>
        <end position="355"/>
    </location>
</feature>
<feature type="transmembrane region" description="Helical" evidence="9">
    <location>
        <begin position="299"/>
        <end position="320"/>
    </location>
</feature>
<dbReference type="InterPro" id="IPR005829">
    <property type="entry name" value="Sugar_transporter_CS"/>
</dbReference>
<dbReference type="AlphaFoldDB" id="A0A0L0G4T1"/>
<sequence length="492" mass="52476">MESTVGLSSDPNLQDEKNDISLDDAVETGMPKQPMTGLVLGAAIIMSLQSFIFGCGIGMPNNSSPAMTYDGTGDLFPGEPATFDPPITSDQFSWILSLFAVGGMIGGLAGGTLVKMLGPKLSSLITDVVFIAAGFIMAFAPNYGVMMAGRIVLGVASGLCCNCVPIYNNDIAPVHVRGAFGVFHQLFITVGILVANVLGMQSVFGNPSLWWILWGSPVVFSGIHIVVMFFLPDSPKFLFEKGKDTQAKVALTKFRGVDYDATAELDEFLAAQKAAEEDGEVGLAEQFRILFSKSYIKQATIAIVLMTGQQLSGINAVMFYSNTIFASAGMTNAEVATIMVSAFNVVATFPAIPIIEKAGRKILLIGGFGGQGVMHIMFVVALIFEWQWPSVIFVLVGVAFFAVGPGPIPWMMAAELLPTKVSSAGQSVVVVVNWLFTFVIGLVYPLMNDALDEYSFLPFAVCCALVVVYTVLFVPETKGKTIGDIEAMFGNA</sequence>
<dbReference type="GO" id="GO:0015149">
    <property type="term" value="F:hexose transmembrane transporter activity"/>
    <property type="evidence" value="ECO:0007669"/>
    <property type="project" value="TreeGrafter"/>
</dbReference>
<dbReference type="eggNOG" id="KOG0569">
    <property type="taxonomic scope" value="Eukaryota"/>
</dbReference>
<feature type="transmembrane region" description="Helical" evidence="9">
    <location>
        <begin position="456"/>
        <end position="474"/>
    </location>
</feature>
<dbReference type="GeneID" id="25904491"/>
<feature type="transmembrane region" description="Helical" evidence="9">
    <location>
        <begin position="390"/>
        <end position="412"/>
    </location>
</feature>
<keyword evidence="2 8" id="KW-0813">Transport</keyword>
<dbReference type="EMBL" id="KQ241809">
    <property type="protein sequence ID" value="KNC83811.1"/>
    <property type="molecule type" value="Genomic_DNA"/>
</dbReference>
<evidence type="ECO:0000256" key="5">
    <source>
        <dbReference type="ARBA" id="ARBA00022692"/>
    </source>
</evidence>
<keyword evidence="4" id="KW-0762">Sugar transport</keyword>
<accession>A0A0L0G4T1</accession>
<feature type="transmembrane region" description="Helical" evidence="9">
    <location>
        <begin position="211"/>
        <end position="231"/>
    </location>
</feature>
<evidence type="ECO:0000256" key="2">
    <source>
        <dbReference type="ARBA" id="ARBA00022448"/>
    </source>
</evidence>
<evidence type="ECO:0000256" key="1">
    <source>
        <dbReference type="ARBA" id="ARBA00004651"/>
    </source>
</evidence>